<dbReference type="Proteomes" id="UP000815325">
    <property type="component" value="Unassembled WGS sequence"/>
</dbReference>
<gene>
    <name evidence="1" type="ORF">DUNSADRAFT_2016</name>
</gene>
<evidence type="ECO:0000313" key="1">
    <source>
        <dbReference type="EMBL" id="KAF5826797.1"/>
    </source>
</evidence>
<proteinExistence type="predicted"/>
<evidence type="ECO:0000313" key="2">
    <source>
        <dbReference type="Proteomes" id="UP000815325"/>
    </source>
</evidence>
<dbReference type="EMBL" id="MU070709">
    <property type="protein sequence ID" value="KAF5826797.1"/>
    <property type="molecule type" value="Genomic_DNA"/>
</dbReference>
<keyword evidence="2" id="KW-1185">Reference proteome</keyword>
<comment type="caution">
    <text evidence="1">The sequence shown here is derived from an EMBL/GenBank/DDBJ whole genome shotgun (WGS) entry which is preliminary data.</text>
</comment>
<reference evidence="1" key="1">
    <citation type="submission" date="2017-08" db="EMBL/GenBank/DDBJ databases">
        <authorList>
            <person name="Polle J.E."/>
            <person name="Barry K."/>
            <person name="Cushman J."/>
            <person name="Schmutz J."/>
            <person name="Tran D."/>
            <person name="Hathwaick L.T."/>
            <person name="Yim W.C."/>
            <person name="Jenkins J."/>
            <person name="Mckie-Krisberg Z.M."/>
            <person name="Prochnik S."/>
            <person name="Lindquist E."/>
            <person name="Dockter R.B."/>
            <person name="Adam C."/>
            <person name="Molina H."/>
            <person name="Bunkerborg J."/>
            <person name="Jin E."/>
            <person name="Buchheim M."/>
            <person name="Magnuson J."/>
        </authorList>
    </citation>
    <scope>NUCLEOTIDE SEQUENCE</scope>
    <source>
        <strain evidence="1">CCAP 19/18</strain>
    </source>
</reference>
<sequence length="141" mass="15554">MNYSAISERSRFPARTARADAVLVEAQVVGAFCSGLACHPPKTITGGDLPSSGDAPSEWVKDWCTHRTEHARHAFLLGIGKASLVPGGDAPPSSCWWYLLGLENYVCPARWEKPQVLGAYHALLDWWKPGHAALWKWTRTL</sequence>
<accession>A0ABQ7FWY3</accession>
<name>A0ABQ7FWY3_DUNSA</name>
<organism evidence="1 2">
    <name type="scientific">Dunaliella salina</name>
    <name type="common">Green alga</name>
    <name type="synonym">Protococcus salinus</name>
    <dbReference type="NCBI Taxonomy" id="3046"/>
    <lineage>
        <taxon>Eukaryota</taxon>
        <taxon>Viridiplantae</taxon>
        <taxon>Chlorophyta</taxon>
        <taxon>core chlorophytes</taxon>
        <taxon>Chlorophyceae</taxon>
        <taxon>CS clade</taxon>
        <taxon>Chlamydomonadales</taxon>
        <taxon>Dunaliellaceae</taxon>
        <taxon>Dunaliella</taxon>
    </lineage>
</organism>
<protein>
    <submittedName>
        <fullName evidence="1">Uncharacterized protein</fullName>
    </submittedName>
</protein>